<gene>
    <name evidence="3" type="ORF">BO83DRAFT_463438</name>
</gene>
<dbReference type="AlphaFoldDB" id="A0A317VV38"/>
<comment type="similarity">
    <text evidence="1">Belongs to the ustYa family.</text>
</comment>
<dbReference type="EMBL" id="MSFU01000009">
    <property type="protein sequence ID" value="PWY75750.1"/>
    <property type="molecule type" value="Genomic_DNA"/>
</dbReference>
<name>A0A317VV38_ASPEC</name>
<comment type="caution">
    <text evidence="3">The sequence shown here is derived from an EMBL/GenBank/DDBJ whole genome shotgun (WGS) entry which is preliminary data.</text>
</comment>
<dbReference type="Proteomes" id="UP000246171">
    <property type="component" value="Unassembled WGS sequence"/>
</dbReference>
<dbReference type="OrthoDB" id="3687641at2759"/>
<feature type="compositionally biased region" description="Basic and acidic residues" evidence="2">
    <location>
        <begin position="74"/>
        <end position="86"/>
    </location>
</feature>
<sequence length="302" mass="34742">MHEAVQLHSLAPSDLHLRRLSCGAGGGVGEEEGEEGTKMEDRAHFWLKPVSVCHYWSEDRHHGTTGRMQSPTSYERRAGSRAREPQEGPSQDKSNATHSSCDVLCLHLWFDKSRGRLAYCIHSEFMSNNNCNSTNETYTNELWDKHIPWERGIIAIENGEAKRMGLPDSQPFPWDASKSIYILNSHHILHCVSITYEHILHCLDSIRLETLCTADDTPRYVPHNAVTGFRPGDGQVRMCRDWEKLDAFVNEHSPCYQELSHTDEHISNLDRFKYCPNDSPYLPIIRSFFGYDEEWVPWPESN</sequence>
<organism evidence="3 4">
    <name type="scientific">Aspergillus eucalypticola (strain CBS 122712 / IBT 29274)</name>
    <dbReference type="NCBI Taxonomy" id="1448314"/>
    <lineage>
        <taxon>Eukaryota</taxon>
        <taxon>Fungi</taxon>
        <taxon>Dikarya</taxon>
        <taxon>Ascomycota</taxon>
        <taxon>Pezizomycotina</taxon>
        <taxon>Eurotiomycetes</taxon>
        <taxon>Eurotiomycetidae</taxon>
        <taxon>Eurotiales</taxon>
        <taxon>Aspergillaceae</taxon>
        <taxon>Aspergillus</taxon>
        <taxon>Aspergillus subgen. Circumdati</taxon>
    </lineage>
</organism>
<protein>
    <recommendedName>
        <fullName evidence="5">Tat pathway signal sequence</fullName>
    </recommendedName>
</protein>
<dbReference type="PANTHER" id="PTHR33365">
    <property type="entry name" value="YALI0B05434P"/>
    <property type="match status" value="1"/>
</dbReference>
<accession>A0A317VV38</accession>
<dbReference type="InterPro" id="IPR021765">
    <property type="entry name" value="UstYa-like"/>
</dbReference>
<evidence type="ECO:0000256" key="2">
    <source>
        <dbReference type="SAM" id="MobiDB-lite"/>
    </source>
</evidence>
<evidence type="ECO:0008006" key="5">
    <source>
        <dbReference type="Google" id="ProtNLM"/>
    </source>
</evidence>
<evidence type="ECO:0000313" key="4">
    <source>
        <dbReference type="Proteomes" id="UP000246171"/>
    </source>
</evidence>
<reference evidence="3" key="1">
    <citation type="submission" date="2016-12" db="EMBL/GenBank/DDBJ databases">
        <title>The genomes of Aspergillus section Nigri reveals drivers in fungal speciation.</title>
        <authorList>
            <consortium name="DOE Joint Genome Institute"/>
            <person name="Vesth T.C."/>
            <person name="Nybo J."/>
            <person name="Theobald S."/>
            <person name="Brandl J."/>
            <person name="Frisvad J.C."/>
            <person name="Nielsen K.F."/>
            <person name="Lyhne E.K."/>
            <person name="Kogle M.E."/>
            <person name="Kuo A."/>
            <person name="Riley R."/>
            <person name="Clum A."/>
            <person name="Nolan M."/>
            <person name="Lipzen A."/>
            <person name="Salamov A."/>
            <person name="Henrissat B."/>
            <person name="Wiebenga A."/>
            <person name="De vries R.P."/>
            <person name="Grigoriev I.V."/>
            <person name="Mortensen U.H."/>
            <person name="Andersen M.R."/>
            <person name="Baker S.E."/>
        </authorList>
    </citation>
    <scope>NUCLEOTIDE SEQUENCE</scope>
    <source>
        <strain evidence="3">CBS 122712</strain>
    </source>
</reference>
<dbReference type="GeneID" id="37059314"/>
<feature type="region of interest" description="Disordered" evidence="2">
    <location>
        <begin position="61"/>
        <end position="97"/>
    </location>
</feature>
<dbReference type="GO" id="GO:0043386">
    <property type="term" value="P:mycotoxin biosynthetic process"/>
    <property type="evidence" value="ECO:0007669"/>
    <property type="project" value="InterPro"/>
</dbReference>
<evidence type="ECO:0000256" key="1">
    <source>
        <dbReference type="ARBA" id="ARBA00035112"/>
    </source>
</evidence>
<evidence type="ECO:0000313" key="3">
    <source>
        <dbReference type="EMBL" id="PWY75750.1"/>
    </source>
</evidence>
<keyword evidence="4" id="KW-1185">Reference proteome</keyword>
<dbReference type="PANTHER" id="PTHR33365:SF6">
    <property type="entry name" value="OXIDASE USTYA"/>
    <property type="match status" value="1"/>
</dbReference>
<proteinExistence type="inferred from homology"/>
<dbReference type="Pfam" id="PF11807">
    <property type="entry name" value="UstYa"/>
    <property type="match status" value="1"/>
</dbReference>
<feature type="compositionally biased region" description="Polar residues" evidence="2">
    <location>
        <begin position="88"/>
        <end position="97"/>
    </location>
</feature>
<dbReference type="VEuPathDB" id="FungiDB:BO83DRAFT_463438"/>
<dbReference type="RefSeq" id="XP_025389280.1">
    <property type="nucleotide sequence ID" value="XM_025537352.1"/>
</dbReference>